<proteinExistence type="predicted"/>
<dbReference type="EMBL" id="JABFAJ010000006">
    <property type="protein sequence ID" value="NNU26594.1"/>
    <property type="molecule type" value="Genomic_DNA"/>
</dbReference>
<dbReference type="CDD" id="cd04301">
    <property type="entry name" value="NAT_SF"/>
    <property type="match status" value="1"/>
</dbReference>
<dbReference type="InterPro" id="IPR000182">
    <property type="entry name" value="GNAT_dom"/>
</dbReference>
<dbReference type="Proteomes" id="UP000557204">
    <property type="component" value="Unassembled WGS sequence"/>
</dbReference>
<gene>
    <name evidence="3" type="ORF">HLI28_03435</name>
</gene>
<dbReference type="Gene3D" id="3.40.630.30">
    <property type="match status" value="1"/>
</dbReference>
<organism evidence="3 4">
    <name type="scientific">Isoptericola sediminis</name>
    <dbReference type="NCBI Taxonomy" id="2733572"/>
    <lineage>
        <taxon>Bacteria</taxon>
        <taxon>Bacillati</taxon>
        <taxon>Actinomycetota</taxon>
        <taxon>Actinomycetes</taxon>
        <taxon>Micrococcales</taxon>
        <taxon>Promicromonosporaceae</taxon>
        <taxon>Isoptericola</taxon>
    </lineage>
</organism>
<feature type="region of interest" description="Disordered" evidence="1">
    <location>
        <begin position="1"/>
        <end position="29"/>
    </location>
</feature>
<dbReference type="SUPFAM" id="SSF55729">
    <property type="entry name" value="Acyl-CoA N-acyltransferases (Nat)"/>
    <property type="match status" value="1"/>
</dbReference>
<sequence length="221" mass="24976">MTGRWRSRQGISRATSRDTSGECRPRGLGFLTVTEPPSPPRAVLPVRTSRLVLRTYREDDVEPMLAYYSDPEVARFLLEEPWTREEAEVNVARRMLRTGVDGPGSALALVVEHEGTVVGDIALWTTGDTASRGEVGWAFNPRYTGHGYATEALRSLLGIAFDRYRMHRVVAQLDARNTASAKLCERVGMQREGFLRADWWSKGEWTDTLVYGMLDTDWQRP</sequence>
<feature type="domain" description="N-acetyltransferase" evidence="2">
    <location>
        <begin position="51"/>
        <end position="216"/>
    </location>
</feature>
<dbReference type="PROSITE" id="PS51186">
    <property type="entry name" value="GNAT"/>
    <property type="match status" value="1"/>
</dbReference>
<evidence type="ECO:0000256" key="1">
    <source>
        <dbReference type="SAM" id="MobiDB-lite"/>
    </source>
</evidence>
<evidence type="ECO:0000259" key="2">
    <source>
        <dbReference type="PROSITE" id="PS51186"/>
    </source>
</evidence>
<dbReference type="PANTHER" id="PTHR43441:SF11">
    <property type="entry name" value="RIBOSOMAL-PROTEIN-SERINE ACETYLTRANSFERASE"/>
    <property type="match status" value="1"/>
</dbReference>
<dbReference type="GO" id="GO:0005737">
    <property type="term" value="C:cytoplasm"/>
    <property type="evidence" value="ECO:0007669"/>
    <property type="project" value="TreeGrafter"/>
</dbReference>
<dbReference type="InterPro" id="IPR016181">
    <property type="entry name" value="Acyl_CoA_acyltransferase"/>
</dbReference>
<dbReference type="InterPro" id="IPR051908">
    <property type="entry name" value="Ribosomal_N-acetyltransferase"/>
</dbReference>
<evidence type="ECO:0000313" key="3">
    <source>
        <dbReference type="EMBL" id="NNU26594.1"/>
    </source>
</evidence>
<reference evidence="3 4" key="1">
    <citation type="submission" date="2020-05" db="EMBL/GenBank/DDBJ databases">
        <title>Genome sequence of Isoptericola sp. JC619 isolated from Chilika lagoon, India.</title>
        <authorList>
            <person name="Kumar D."/>
            <person name="Appam K."/>
            <person name="Gandham S."/>
            <person name="Uppada J."/>
            <person name="Sasikala C."/>
            <person name="Venkata Ramana C."/>
        </authorList>
    </citation>
    <scope>NUCLEOTIDE SEQUENCE [LARGE SCALE GENOMIC DNA]</scope>
    <source>
        <strain evidence="3 4">JC619</strain>
    </source>
</reference>
<accession>A0A849JVH1</accession>
<dbReference type="Pfam" id="PF13302">
    <property type="entry name" value="Acetyltransf_3"/>
    <property type="match status" value="1"/>
</dbReference>
<protein>
    <submittedName>
        <fullName evidence="3">GNAT family N-acetyltransferase</fullName>
    </submittedName>
</protein>
<dbReference type="PANTHER" id="PTHR43441">
    <property type="entry name" value="RIBOSOMAL-PROTEIN-SERINE ACETYLTRANSFERASE"/>
    <property type="match status" value="1"/>
</dbReference>
<dbReference type="AlphaFoldDB" id="A0A849JVH1"/>
<evidence type="ECO:0000313" key="4">
    <source>
        <dbReference type="Proteomes" id="UP000557204"/>
    </source>
</evidence>
<keyword evidence="4" id="KW-1185">Reference proteome</keyword>
<dbReference type="GO" id="GO:1990189">
    <property type="term" value="F:protein N-terminal-serine acetyltransferase activity"/>
    <property type="evidence" value="ECO:0007669"/>
    <property type="project" value="TreeGrafter"/>
</dbReference>
<name>A0A849JVH1_9MICO</name>
<comment type="caution">
    <text evidence="3">The sequence shown here is derived from an EMBL/GenBank/DDBJ whole genome shotgun (WGS) entry which is preliminary data.</text>
</comment>
<keyword evidence="3" id="KW-0808">Transferase</keyword>
<feature type="compositionally biased region" description="Basic and acidic residues" evidence="1">
    <location>
        <begin position="15"/>
        <end position="25"/>
    </location>
</feature>
<dbReference type="GO" id="GO:0008999">
    <property type="term" value="F:protein-N-terminal-alanine acetyltransferase activity"/>
    <property type="evidence" value="ECO:0007669"/>
    <property type="project" value="TreeGrafter"/>
</dbReference>